<evidence type="ECO:0000313" key="2">
    <source>
        <dbReference type="EMBL" id="AZZ53404.1"/>
    </source>
</evidence>
<dbReference type="Pfam" id="PF19865">
    <property type="entry name" value="DUF6338"/>
    <property type="match status" value="1"/>
</dbReference>
<protein>
    <submittedName>
        <fullName evidence="2">Uncharacterized protein</fullName>
    </submittedName>
</protein>
<keyword evidence="1" id="KW-0812">Transmembrane</keyword>
<feature type="transmembrane region" description="Helical" evidence="1">
    <location>
        <begin position="6"/>
        <end position="30"/>
    </location>
</feature>
<name>A0A3T0T451_9MICO</name>
<sequence>MVVPDSAIGVAILLALVVPGVLYAAVRLWLRGFRWTDQNVSTRVFDAVLVSVVLDAVYLVVLGDDLVAFASDPRASFEREPRLVGGYLLWLGVLIPSAAAFVLHFRPRWWRPDWRWLARPQFRWIRLPVGRATAYESIPTAWDKVAQTMVDTWVKVQLPDGRRVGGWMSVKSFVSTYPQSRDIFVEVQFEVLADGTFGGRIEGSRGVWVSVPEGAVVEWLDAARPQQKEGSHVGSDHDH</sequence>
<keyword evidence="1" id="KW-1133">Transmembrane helix</keyword>
<evidence type="ECO:0000256" key="1">
    <source>
        <dbReference type="SAM" id="Phobius"/>
    </source>
</evidence>
<dbReference type="EMBL" id="CP028137">
    <property type="protein sequence ID" value="AZZ53404.1"/>
    <property type="molecule type" value="Genomic_DNA"/>
</dbReference>
<accession>A0A3T0T451</accession>
<dbReference type="KEGG" id="rfs:C1I64_16085"/>
<feature type="transmembrane region" description="Helical" evidence="1">
    <location>
        <begin position="42"/>
        <end position="63"/>
    </location>
</feature>
<evidence type="ECO:0000313" key="3">
    <source>
        <dbReference type="Proteomes" id="UP000285317"/>
    </source>
</evidence>
<keyword evidence="1" id="KW-0472">Membrane</keyword>
<dbReference type="RefSeq" id="WP_127887894.1">
    <property type="nucleotide sequence ID" value="NZ_CP028137.1"/>
</dbReference>
<gene>
    <name evidence="2" type="ORF">C1I64_16085</name>
</gene>
<dbReference type="Proteomes" id="UP000285317">
    <property type="component" value="Chromosome"/>
</dbReference>
<proteinExistence type="predicted"/>
<dbReference type="InterPro" id="IPR045919">
    <property type="entry name" value="DUF6338"/>
</dbReference>
<reference evidence="2 3" key="1">
    <citation type="submission" date="2018-03" db="EMBL/GenBank/DDBJ databases">
        <title>Bacteriophage NCPPB3778 and a type I-E CRISPR drive the evolution of the US Biological Select Agent, Rathayibacter toxicus.</title>
        <authorList>
            <person name="Davis E.W.II."/>
            <person name="Tabima J.F."/>
            <person name="Weisberg A.J."/>
            <person name="Dantas Lopes L."/>
            <person name="Wiseman M.S."/>
            <person name="Wiseman M.S."/>
            <person name="Pupko T."/>
            <person name="Belcher M.S."/>
            <person name="Sechler A.J."/>
            <person name="Tancos M.A."/>
            <person name="Schroeder B.K."/>
            <person name="Murray T.D."/>
            <person name="Luster D.G."/>
            <person name="Schneider W.L."/>
            <person name="Rogers E."/>
            <person name="Andreote F.D."/>
            <person name="Grunwald N.J."/>
            <person name="Putnam M.L."/>
            <person name="Chang J.H."/>
        </authorList>
    </citation>
    <scope>NUCLEOTIDE SEQUENCE [LARGE SCALE GENOMIC DNA]</scope>
    <source>
        <strain evidence="2 3">DSM 15932</strain>
    </source>
</reference>
<dbReference type="AlphaFoldDB" id="A0A3T0T451"/>
<organism evidence="2 3">
    <name type="scientific">Rathayibacter festucae DSM 15932</name>
    <dbReference type="NCBI Taxonomy" id="1328866"/>
    <lineage>
        <taxon>Bacteria</taxon>
        <taxon>Bacillati</taxon>
        <taxon>Actinomycetota</taxon>
        <taxon>Actinomycetes</taxon>
        <taxon>Micrococcales</taxon>
        <taxon>Microbacteriaceae</taxon>
        <taxon>Rathayibacter</taxon>
    </lineage>
</organism>
<feature type="transmembrane region" description="Helical" evidence="1">
    <location>
        <begin position="83"/>
        <end position="105"/>
    </location>
</feature>